<keyword evidence="3" id="KW-1185">Reference proteome</keyword>
<feature type="region of interest" description="Disordered" evidence="1">
    <location>
        <begin position="60"/>
        <end position="166"/>
    </location>
</feature>
<feature type="compositionally biased region" description="Polar residues" evidence="1">
    <location>
        <begin position="145"/>
        <end position="155"/>
    </location>
</feature>
<dbReference type="EMBL" id="RWJN01000274">
    <property type="protein sequence ID" value="TCD63810.1"/>
    <property type="molecule type" value="Genomic_DNA"/>
</dbReference>
<reference evidence="2 3" key="1">
    <citation type="submission" date="2018-11" db="EMBL/GenBank/DDBJ databases">
        <title>Genome assembly of Steccherinum ochraceum LE-BIN_3174, the white-rot fungus of the Steccherinaceae family (The Residual Polyporoid clade, Polyporales, Basidiomycota).</title>
        <authorList>
            <person name="Fedorova T.V."/>
            <person name="Glazunova O.A."/>
            <person name="Landesman E.O."/>
            <person name="Moiseenko K.V."/>
            <person name="Psurtseva N.V."/>
            <person name="Savinova O.S."/>
            <person name="Shakhova N.V."/>
            <person name="Tyazhelova T.V."/>
            <person name="Vasina D.V."/>
        </authorList>
    </citation>
    <scope>NUCLEOTIDE SEQUENCE [LARGE SCALE GENOMIC DNA]</scope>
    <source>
        <strain evidence="2 3">LE-BIN_3174</strain>
    </source>
</reference>
<evidence type="ECO:0000313" key="3">
    <source>
        <dbReference type="Proteomes" id="UP000292702"/>
    </source>
</evidence>
<feature type="compositionally biased region" description="Low complexity" evidence="1">
    <location>
        <begin position="133"/>
        <end position="144"/>
    </location>
</feature>
<dbReference type="Proteomes" id="UP000292702">
    <property type="component" value="Unassembled WGS sequence"/>
</dbReference>
<name>A0A4R0R7Z0_9APHY</name>
<evidence type="ECO:0000256" key="1">
    <source>
        <dbReference type="SAM" id="MobiDB-lite"/>
    </source>
</evidence>
<dbReference type="AlphaFoldDB" id="A0A4R0R7Z0"/>
<proteinExistence type="predicted"/>
<accession>A0A4R0R7Z0</accession>
<organism evidence="2 3">
    <name type="scientific">Steccherinum ochraceum</name>
    <dbReference type="NCBI Taxonomy" id="92696"/>
    <lineage>
        <taxon>Eukaryota</taxon>
        <taxon>Fungi</taxon>
        <taxon>Dikarya</taxon>
        <taxon>Basidiomycota</taxon>
        <taxon>Agaricomycotina</taxon>
        <taxon>Agaricomycetes</taxon>
        <taxon>Polyporales</taxon>
        <taxon>Steccherinaceae</taxon>
        <taxon>Steccherinum</taxon>
    </lineage>
</organism>
<comment type="caution">
    <text evidence="2">The sequence shown here is derived from an EMBL/GenBank/DDBJ whole genome shotgun (WGS) entry which is preliminary data.</text>
</comment>
<feature type="compositionally biased region" description="Low complexity" evidence="1">
    <location>
        <begin position="94"/>
        <end position="105"/>
    </location>
</feature>
<evidence type="ECO:0000313" key="2">
    <source>
        <dbReference type="EMBL" id="TCD63810.1"/>
    </source>
</evidence>
<gene>
    <name evidence="2" type="ORF">EIP91_004932</name>
</gene>
<protein>
    <submittedName>
        <fullName evidence="2">Uncharacterized protein</fullName>
    </submittedName>
</protein>
<sequence length="284" mass="31702">MPYRTDAEEIQKKCPNCNTKPCVYHRRLYHQKTATFSDFLGNTHTVTREEDGKFRCPRCRKKPTNNASKVKDHFNKCLRKSIKPRTSGFLSNDSPQPRSPSSPHQHASHHPSHASHASPLPSNALNASPPPQNASNASHHVASSPTQHGSPQPSSAFIPPNTPVHAPLHAFEDEEAVVPPAPLVPLPDLDPSLLYPHPHAHTVTNFEGVDLLKFNITVDSDLRIVRVQTTVKHYIPVRVDKVQRTATLGFDFKRAFKDAITPVRAAFKLPLSLPKDPLVFHHFF</sequence>